<evidence type="ECO:0000259" key="5">
    <source>
        <dbReference type="PROSITE" id="PS51656"/>
    </source>
</evidence>
<dbReference type="PROSITE" id="PS51656">
    <property type="entry name" value="4FE4S"/>
    <property type="match status" value="1"/>
</dbReference>
<accession>A0ABY5VJQ6</accession>
<keyword evidence="2" id="KW-0479">Metal-binding</keyword>
<evidence type="ECO:0000256" key="1">
    <source>
        <dbReference type="ARBA" id="ARBA00022485"/>
    </source>
</evidence>
<proteinExistence type="predicted"/>
<dbReference type="InterPro" id="IPR051069">
    <property type="entry name" value="ACDS_complex_subunit"/>
</dbReference>
<evidence type="ECO:0000313" key="6">
    <source>
        <dbReference type="EMBL" id="UWP59763.1"/>
    </source>
</evidence>
<evidence type="ECO:0000313" key="7">
    <source>
        <dbReference type="Proteomes" id="UP001060164"/>
    </source>
</evidence>
<dbReference type="PANTHER" id="PTHR36214:SF3">
    <property type="entry name" value="ACETYL-COA DECARBONYLASE_SYNTHASE COMPLEX SUBUNIT GAMMA"/>
    <property type="match status" value="1"/>
</dbReference>
<reference evidence="6" key="1">
    <citation type="journal article" date="2022" name="Cell">
        <title>Design, construction, and in vivo augmentation of a complex gut microbiome.</title>
        <authorList>
            <person name="Cheng A.G."/>
            <person name="Ho P.Y."/>
            <person name="Aranda-Diaz A."/>
            <person name="Jain S."/>
            <person name="Yu F.B."/>
            <person name="Meng X."/>
            <person name="Wang M."/>
            <person name="Iakiviak M."/>
            <person name="Nagashima K."/>
            <person name="Zhao A."/>
            <person name="Murugkar P."/>
            <person name="Patil A."/>
            <person name="Atabakhsh K."/>
            <person name="Weakley A."/>
            <person name="Yan J."/>
            <person name="Brumbaugh A.R."/>
            <person name="Higginbottom S."/>
            <person name="Dimas A."/>
            <person name="Shiver A.L."/>
            <person name="Deutschbauer A."/>
            <person name="Neff N."/>
            <person name="Sonnenburg J.L."/>
            <person name="Huang K.C."/>
            <person name="Fischbach M.A."/>
        </authorList>
    </citation>
    <scope>NUCLEOTIDE SEQUENCE</scope>
    <source>
        <strain evidence="6">DSM 19829</strain>
    </source>
</reference>
<evidence type="ECO:0000256" key="2">
    <source>
        <dbReference type="ARBA" id="ARBA00022723"/>
    </source>
</evidence>
<dbReference type="Proteomes" id="UP001060164">
    <property type="component" value="Chromosome"/>
</dbReference>
<dbReference type="InterPro" id="IPR016041">
    <property type="entry name" value="Ac-CoA_synth_d_su_TIM-brl"/>
</dbReference>
<dbReference type="InterPro" id="IPR007202">
    <property type="entry name" value="4Fe-4S_dom"/>
</dbReference>
<dbReference type="InterPro" id="IPR011005">
    <property type="entry name" value="Dihydropteroate_synth-like_sf"/>
</dbReference>
<dbReference type="Pfam" id="PF04060">
    <property type="entry name" value="FeS"/>
    <property type="match status" value="1"/>
</dbReference>
<protein>
    <submittedName>
        <fullName evidence="6">Acetyl-CoA decarbonylase/synthase complex subunit gamma</fullName>
    </submittedName>
</protein>
<evidence type="ECO:0000256" key="3">
    <source>
        <dbReference type="ARBA" id="ARBA00023004"/>
    </source>
</evidence>
<evidence type="ECO:0000256" key="4">
    <source>
        <dbReference type="ARBA" id="ARBA00023014"/>
    </source>
</evidence>
<dbReference type="PANTHER" id="PTHR36214">
    <property type="match status" value="1"/>
</dbReference>
<keyword evidence="1" id="KW-0004">4Fe-4S</keyword>
<gene>
    <name evidence="6" type="primary">acsC</name>
    <name evidence="6" type="ORF">NQ502_01490</name>
</gene>
<name>A0ABY5VJQ6_9FIRM</name>
<feature type="domain" description="4Fe-4S" evidence="5">
    <location>
        <begin position="1"/>
        <end position="59"/>
    </location>
</feature>
<keyword evidence="4" id="KW-0411">Iron-sulfur</keyword>
<dbReference type="Pfam" id="PF03599">
    <property type="entry name" value="CdhD"/>
    <property type="match status" value="1"/>
</dbReference>
<keyword evidence="7" id="KW-1185">Reference proteome</keyword>
<dbReference type="RefSeq" id="WP_028528956.1">
    <property type="nucleotide sequence ID" value="NZ_CABLBR010000017.1"/>
</dbReference>
<sequence>MALSGIQIFKMTPKKNCKECGSPTCMAFSMKVAQGAVDISACPYMSEEALASLSAATAPPMKTIKVGTGEGEYTLGGETVLYRHEKTFVSKTRYAVALCSCMDDAEIDAKIAAIPVVDYERISERMQVEMVYVNYDAASGADKYVDLVKKAAATGKTLVLGCDDVEVAKAALAECKDGKPVLNGANASNYEAMSAVAKEAGVVLGVSGADLNELYDTVAALEKLDNKDLVLDVTGASIKEAFANAVQVRRAALKDEDRTFGYPSIVNTVKLAKGDKYMQEALSSVFTLKYGSIIVMEELGYAEALPLFGLRQNVFTDPQKPMKVEPGIYPLNGADENSICLTTVDFALTYFIVSGELERSGVPINMLISDAGGLSVLTAWAAGKLSSASVAKFITENVEDKIKSRKLIIPGKVAVLKGDIESKLPDWEVIVAPNEAVQLVKFLKDMQENGQL</sequence>
<dbReference type="EMBL" id="CP102290">
    <property type="protein sequence ID" value="UWP59763.1"/>
    <property type="molecule type" value="Genomic_DNA"/>
</dbReference>
<keyword evidence="3" id="KW-0408">Iron</keyword>
<organism evidence="6 7">
    <name type="scientific">Ruminococcus gauvreauii</name>
    <dbReference type="NCBI Taxonomy" id="438033"/>
    <lineage>
        <taxon>Bacteria</taxon>
        <taxon>Bacillati</taxon>
        <taxon>Bacillota</taxon>
        <taxon>Clostridia</taxon>
        <taxon>Eubacteriales</taxon>
        <taxon>Oscillospiraceae</taxon>
        <taxon>Ruminococcus</taxon>
    </lineage>
</organism>
<dbReference type="Gene3D" id="3.20.20.20">
    <property type="entry name" value="Dihydropteroate synthase-like"/>
    <property type="match status" value="1"/>
</dbReference>
<dbReference type="Gene3D" id="3.40.50.11600">
    <property type="match status" value="1"/>
</dbReference>
<dbReference type="NCBIfam" id="NF003195">
    <property type="entry name" value="PRK04165.1"/>
    <property type="match status" value="1"/>
</dbReference>